<proteinExistence type="inferred from homology"/>
<name>A0A0P9MUB9_9PSED</name>
<comment type="subcellular location">
    <subcellularLocation>
        <location evidence="5">Cell inner membrane</location>
        <topology evidence="5">Multi-pass membrane protein</topology>
    </subcellularLocation>
    <subcellularLocation>
        <location evidence="1">Membrane</location>
    </subcellularLocation>
</comment>
<comment type="caution">
    <text evidence="7">The sequence shown here is derived from an EMBL/GenBank/DDBJ whole genome shotgun (WGS) entry which is preliminary data.</text>
</comment>
<accession>A0A0P9MUB9</accession>
<keyword evidence="5" id="KW-1003">Cell membrane</keyword>
<evidence type="ECO:0000313" key="7">
    <source>
        <dbReference type="EMBL" id="KPW95692.1"/>
    </source>
</evidence>
<organism evidence="7 8">
    <name type="scientific">Pseudomonas syringae pv. coryli</name>
    <dbReference type="NCBI Taxonomy" id="317659"/>
    <lineage>
        <taxon>Bacteria</taxon>
        <taxon>Pseudomonadati</taxon>
        <taxon>Pseudomonadota</taxon>
        <taxon>Gammaproteobacteria</taxon>
        <taxon>Pseudomonadales</taxon>
        <taxon>Pseudomonadaceae</taxon>
        <taxon>Pseudomonas</taxon>
    </lineage>
</organism>
<dbReference type="InterPro" id="IPR010920">
    <property type="entry name" value="LSM_dom_sf"/>
</dbReference>
<evidence type="ECO:0000256" key="3">
    <source>
        <dbReference type="ARBA" id="ARBA00022989"/>
    </source>
</evidence>
<keyword evidence="4 5" id="KW-0472">Membrane</keyword>
<keyword evidence="5" id="KW-0407">Ion channel</keyword>
<dbReference type="AlphaFoldDB" id="A0A0P9MUB9"/>
<feature type="domain" description="Mechanosensitive ion channel MscS" evidence="6">
    <location>
        <begin position="138"/>
        <end position="209"/>
    </location>
</feature>
<dbReference type="InterPro" id="IPR006685">
    <property type="entry name" value="MscS_channel_2nd"/>
</dbReference>
<comment type="caution">
    <text evidence="5">Lacks conserved residue(s) required for the propagation of feature annotation.</text>
</comment>
<sequence>MNPSWKTPGCKRWNCWNQCRPNWKHCRERGRQVMDMLGLPVSAYWLEPLLVGAQILLILLAGYVLQRIVGGFLTGLGERYPLPPELLVPVRGGLRWFIMGSAFVLVLGRLGVSATVLWTALSGFVAVAAVAFFAMWSVLSNLLCAILIFTIGPFRIGDMVELVDTLDKPGVKGRVVAINLMFTTLIETPEAGGALVQVPNSQFFQKSVRRWRGSDLFPQMVVAKQPDEQD</sequence>
<gene>
    <name evidence="7" type="ORF">ALO75_04136</name>
</gene>
<protein>
    <recommendedName>
        <fullName evidence="5">Small-conductance mechanosensitive channel</fullName>
    </recommendedName>
</protein>
<evidence type="ECO:0000256" key="1">
    <source>
        <dbReference type="ARBA" id="ARBA00004370"/>
    </source>
</evidence>
<dbReference type="GO" id="GO:0005886">
    <property type="term" value="C:plasma membrane"/>
    <property type="evidence" value="ECO:0007669"/>
    <property type="project" value="UniProtKB-SubCell"/>
</dbReference>
<evidence type="ECO:0000256" key="4">
    <source>
        <dbReference type="ARBA" id="ARBA00023136"/>
    </source>
</evidence>
<keyword evidence="3 5" id="KW-1133">Transmembrane helix</keyword>
<dbReference type="InterPro" id="IPR045275">
    <property type="entry name" value="MscS_archaea/bacteria_type"/>
</dbReference>
<comment type="function">
    <text evidence="5">Mechanosensitive channel that participates in the regulation of osmotic pressure changes within the cell, opening in response to stretch forces in the membrane lipid bilayer, without the need for other proteins. Contributes to normal resistance to hypoosmotic shock. Forms an ion channel of 1.0 nanosiemens conductance with a slight preference for anions.</text>
</comment>
<reference evidence="7 8" key="1">
    <citation type="submission" date="2015-09" db="EMBL/GenBank/DDBJ databases">
        <title>Genome announcement of multiple Pseudomonas syringae strains.</title>
        <authorList>
            <person name="Thakur S."/>
            <person name="Wang P.W."/>
            <person name="Gong Y."/>
            <person name="Weir B.S."/>
            <person name="Guttman D.S."/>
        </authorList>
    </citation>
    <scope>NUCLEOTIDE SEQUENCE [LARGE SCALE GENOMIC DNA]</scope>
    <source>
        <strain evidence="7 8">ICMP17001</strain>
    </source>
</reference>
<feature type="transmembrane region" description="Helical" evidence="5">
    <location>
        <begin position="124"/>
        <end position="149"/>
    </location>
</feature>
<dbReference type="InterPro" id="IPR023408">
    <property type="entry name" value="MscS_beta-dom_sf"/>
</dbReference>
<keyword evidence="5" id="KW-0997">Cell inner membrane</keyword>
<dbReference type="Gene3D" id="2.30.30.60">
    <property type="match status" value="1"/>
</dbReference>
<evidence type="ECO:0000313" key="8">
    <source>
        <dbReference type="Proteomes" id="UP000051335"/>
    </source>
</evidence>
<keyword evidence="2 5" id="KW-0812">Transmembrane</keyword>
<evidence type="ECO:0000256" key="5">
    <source>
        <dbReference type="RuleBase" id="RU369025"/>
    </source>
</evidence>
<keyword evidence="5" id="KW-0406">Ion transport</keyword>
<dbReference type="PATRIC" id="fig|317659.3.peg.558"/>
<keyword evidence="8" id="KW-1185">Reference proteome</keyword>
<evidence type="ECO:0000259" key="6">
    <source>
        <dbReference type="Pfam" id="PF00924"/>
    </source>
</evidence>
<feature type="transmembrane region" description="Helical" evidence="5">
    <location>
        <begin position="96"/>
        <end position="118"/>
    </location>
</feature>
<dbReference type="PANTHER" id="PTHR30221:SF8">
    <property type="entry name" value="SMALL-CONDUCTANCE MECHANOSENSITIVE CHANNEL"/>
    <property type="match status" value="1"/>
</dbReference>
<dbReference type="Proteomes" id="UP000051335">
    <property type="component" value="Unassembled WGS sequence"/>
</dbReference>
<dbReference type="GO" id="GO:0008381">
    <property type="term" value="F:mechanosensitive monoatomic ion channel activity"/>
    <property type="evidence" value="ECO:0007669"/>
    <property type="project" value="InterPro"/>
</dbReference>
<dbReference type="EMBL" id="LJQC01000688">
    <property type="protein sequence ID" value="KPW95692.1"/>
    <property type="molecule type" value="Genomic_DNA"/>
</dbReference>
<evidence type="ECO:0000256" key="2">
    <source>
        <dbReference type="ARBA" id="ARBA00022692"/>
    </source>
</evidence>
<dbReference type="Pfam" id="PF00924">
    <property type="entry name" value="MS_channel_2nd"/>
    <property type="match status" value="1"/>
</dbReference>
<dbReference type="SUPFAM" id="SSF50182">
    <property type="entry name" value="Sm-like ribonucleoproteins"/>
    <property type="match status" value="1"/>
</dbReference>
<comment type="similarity">
    <text evidence="5">Belongs to the MscS (TC 1.A.23) family.</text>
</comment>
<comment type="subunit">
    <text evidence="5">Homoheptamer.</text>
</comment>
<feature type="transmembrane region" description="Helical" evidence="5">
    <location>
        <begin position="43"/>
        <end position="65"/>
    </location>
</feature>
<keyword evidence="5" id="KW-0813">Transport</keyword>
<dbReference type="PANTHER" id="PTHR30221">
    <property type="entry name" value="SMALL-CONDUCTANCE MECHANOSENSITIVE CHANNEL"/>
    <property type="match status" value="1"/>
</dbReference>
<dbReference type="Gene3D" id="1.10.287.1260">
    <property type="match status" value="1"/>
</dbReference>